<keyword evidence="12" id="KW-1185">Reference proteome</keyword>
<gene>
    <name evidence="11" type="ORF">EET67_17020</name>
</gene>
<reference evidence="11 12" key="1">
    <citation type="submission" date="2018-11" db="EMBL/GenBank/DDBJ databases">
        <title>Pseudaminobacter arsenicus sp. nov., an arsenic-resistant bacterium isolated from arsenic-rich aquifers.</title>
        <authorList>
            <person name="Mu Y."/>
        </authorList>
    </citation>
    <scope>NUCLEOTIDE SEQUENCE [LARGE SCALE GENOMIC DNA]</scope>
    <source>
        <strain evidence="11 12">CB3</strain>
    </source>
</reference>
<keyword evidence="6 9" id="KW-1133">Transmembrane helix</keyword>
<evidence type="ECO:0000256" key="2">
    <source>
        <dbReference type="ARBA" id="ARBA00022448"/>
    </source>
</evidence>
<evidence type="ECO:0000256" key="4">
    <source>
        <dbReference type="ARBA" id="ARBA00022519"/>
    </source>
</evidence>
<dbReference type="GO" id="GO:0022857">
    <property type="term" value="F:transmembrane transporter activity"/>
    <property type="evidence" value="ECO:0007669"/>
    <property type="project" value="UniProtKB-UniRule"/>
</dbReference>
<evidence type="ECO:0000256" key="6">
    <source>
        <dbReference type="ARBA" id="ARBA00022989"/>
    </source>
</evidence>
<comment type="similarity">
    <text evidence="8 9">Belongs to the TRAP transporter small permease family.</text>
</comment>
<dbReference type="Pfam" id="PF04290">
    <property type="entry name" value="DctQ"/>
    <property type="match status" value="1"/>
</dbReference>
<evidence type="ECO:0000256" key="5">
    <source>
        <dbReference type="ARBA" id="ARBA00022692"/>
    </source>
</evidence>
<comment type="caution">
    <text evidence="11">The sequence shown here is derived from an EMBL/GenBank/DDBJ whole genome shotgun (WGS) entry which is preliminary data.</text>
</comment>
<dbReference type="AlphaFoldDB" id="A0A432V3R0"/>
<evidence type="ECO:0000256" key="9">
    <source>
        <dbReference type="RuleBase" id="RU369079"/>
    </source>
</evidence>
<keyword evidence="3" id="KW-1003">Cell membrane</keyword>
<dbReference type="Proteomes" id="UP000281647">
    <property type="component" value="Unassembled WGS sequence"/>
</dbReference>
<evidence type="ECO:0000256" key="3">
    <source>
        <dbReference type="ARBA" id="ARBA00022475"/>
    </source>
</evidence>
<comment type="function">
    <text evidence="9">Part of the tripartite ATP-independent periplasmic (TRAP) transport system.</text>
</comment>
<dbReference type="InterPro" id="IPR007387">
    <property type="entry name" value="TRAP_DctQ"/>
</dbReference>
<dbReference type="OrthoDB" id="4964541at2"/>
<feature type="domain" description="Tripartite ATP-independent periplasmic transporters DctQ component" evidence="10">
    <location>
        <begin position="27"/>
        <end position="153"/>
    </location>
</feature>
<comment type="subcellular location">
    <subcellularLocation>
        <location evidence="1 9">Cell inner membrane</location>
        <topology evidence="1 9">Multi-pass membrane protein</topology>
    </subcellularLocation>
</comment>
<dbReference type="EMBL" id="RKST01000017">
    <property type="protein sequence ID" value="RUM96682.1"/>
    <property type="molecule type" value="Genomic_DNA"/>
</dbReference>
<evidence type="ECO:0000313" key="12">
    <source>
        <dbReference type="Proteomes" id="UP000281647"/>
    </source>
</evidence>
<dbReference type="RefSeq" id="WP_128627736.1">
    <property type="nucleotide sequence ID" value="NZ_RKST01000017.1"/>
</dbReference>
<evidence type="ECO:0000256" key="7">
    <source>
        <dbReference type="ARBA" id="ARBA00023136"/>
    </source>
</evidence>
<feature type="transmembrane region" description="Helical" evidence="9">
    <location>
        <begin position="131"/>
        <end position="149"/>
    </location>
</feature>
<feature type="transmembrane region" description="Helical" evidence="9">
    <location>
        <begin position="90"/>
        <end position="111"/>
    </location>
</feature>
<feature type="transmembrane region" description="Helical" evidence="9">
    <location>
        <begin position="53"/>
        <end position="69"/>
    </location>
</feature>
<keyword evidence="2 9" id="KW-0813">Transport</keyword>
<keyword evidence="7 9" id="KW-0472">Membrane</keyword>
<proteinExistence type="inferred from homology"/>
<name>A0A432V3R0_9HYPH</name>
<accession>A0A432V3R0</accession>
<dbReference type="PANTHER" id="PTHR35011">
    <property type="entry name" value="2,3-DIKETO-L-GULONATE TRAP TRANSPORTER SMALL PERMEASE PROTEIN YIAM"/>
    <property type="match status" value="1"/>
</dbReference>
<dbReference type="GO" id="GO:0005886">
    <property type="term" value="C:plasma membrane"/>
    <property type="evidence" value="ECO:0007669"/>
    <property type="project" value="UniProtKB-SubCell"/>
</dbReference>
<sequence length="176" mass="20004">MGIRFMSAVERFRKIAEIVSGLMFAAIFAVFIIGITMRYVFHHPLLWGDEVGILLLLWCTFLTDAFVVRSSDHVAFDVVWDVVSPRARRIIGIVGRGVFALIFLAALPTIIDYVLFLWREKTDVLEFRLDFVFSCFVVYIVMVVIRLVAQFIEYCGPQWHDHVGASDAAPTTNVIG</sequence>
<evidence type="ECO:0000256" key="8">
    <source>
        <dbReference type="ARBA" id="ARBA00038436"/>
    </source>
</evidence>
<evidence type="ECO:0000259" key="10">
    <source>
        <dbReference type="Pfam" id="PF04290"/>
    </source>
</evidence>
<protein>
    <recommendedName>
        <fullName evidence="9">TRAP transporter small permease protein</fullName>
    </recommendedName>
</protein>
<evidence type="ECO:0000313" key="11">
    <source>
        <dbReference type="EMBL" id="RUM96682.1"/>
    </source>
</evidence>
<dbReference type="PANTHER" id="PTHR35011:SF2">
    <property type="entry name" value="2,3-DIKETO-L-GULONATE TRAP TRANSPORTER SMALL PERMEASE PROTEIN YIAM"/>
    <property type="match status" value="1"/>
</dbReference>
<evidence type="ECO:0000256" key="1">
    <source>
        <dbReference type="ARBA" id="ARBA00004429"/>
    </source>
</evidence>
<dbReference type="InterPro" id="IPR055348">
    <property type="entry name" value="DctQ"/>
</dbReference>
<feature type="transmembrane region" description="Helical" evidence="9">
    <location>
        <begin position="21"/>
        <end position="41"/>
    </location>
</feature>
<keyword evidence="4 9" id="KW-0997">Cell inner membrane</keyword>
<comment type="subunit">
    <text evidence="9">The complex comprises the extracytoplasmic solute receptor protein and the two transmembrane proteins.</text>
</comment>
<keyword evidence="5 9" id="KW-0812">Transmembrane</keyword>
<organism evidence="11 12">
    <name type="scientific">Borborobacter arsenicus</name>
    <dbReference type="NCBI Taxonomy" id="1851146"/>
    <lineage>
        <taxon>Bacteria</taxon>
        <taxon>Pseudomonadati</taxon>
        <taxon>Pseudomonadota</taxon>
        <taxon>Alphaproteobacteria</taxon>
        <taxon>Hyphomicrobiales</taxon>
        <taxon>Phyllobacteriaceae</taxon>
        <taxon>Borborobacter</taxon>
    </lineage>
</organism>
<dbReference type="GO" id="GO:0015740">
    <property type="term" value="P:C4-dicarboxylate transport"/>
    <property type="evidence" value="ECO:0007669"/>
    <property type="project" value="TreeGrafter"/>
</dbReference>